<keyword evidence="2" id="KW-1133">Transmembrane helix</keyword>
<feature type="compositionally biased region" description="Polar residues" evidence="1">
    <location>
        <begin position="1164"/>
        <end position="1174"/>
    </location>
</feature>
<feature type="compositionally biased region" description="Low complexity" evidence="1">
    <location>
        <begin position="1116"/>
        <end position="1132"/>
    </location>
</feature>
<feature type="region of interest" description="Disordered" evidence="1">
    <location>
        <begin position="1"/>
        <end position="20"/>
    </location>
</feature>
<feature type="compositionally biased region" description="Polar residues" evidence="1">
    <location>
        <begin position="50"/>
        <end position="73"/>
    </location>
</feature>
<feature type="region of interest" description="Disordered" evidence="1">
    <location>
        <begin position="329"/>
        <end position="353"/>
    </location>
</feature>
<feature type="region of interest" description="Disordered" evidence="1">
    <location>
        <begin position="1018"/>
        <end position="1037"/>
    </location>
</feature>
<gene>
    <name evidence="3" type="ORF">BGZ96_010358</name>
</gene>
<proteinExistence type="predicted"/>
<protein>
    <submittedName>
        <fullName evidence="3">Uncharacterized protein</fullName>
    </submittedName>
</protein>
<keyword evidence="4" id="KW-1185">Reference proteome</keyword>
<evidence type="ECO:0000256" key="1">
    <source>
        <dbReference type="SAM" id="MobiDB-lite"/>
    </source>
</evidence>
<name>A0ABQ7JVB4_9FUNG</name>
<feature type="compositionally biased region" description="Polar residues" evidence="1">
    <location>
        <begin position="942"/>
        <end position="962"/>
    </location>
</feature>
<organism evidence="3 4">
    <name type="scientific">Linnemannia gamsii</name>
    <dbReference type="NCBI Taxonomy" id="64522"/>
    <lineage>
        <taxon>Eukaryota</taxon>
        <taxon>Fungi</taxon>
        <taxon>Fungi incertae sedis</taxon>
        <taxon>Mucoromycota</taxon>
        <taxon>Mortierellomycotina</taxon>
        <taxon>Mortierellomycetes</taxon>
        <taxon>Mortierellales</taxon>
        <taxon>Mortierellaceae</taxon>
        <taxon>Linnemannia</taxon>
    </lineage>
</organism>
<accession>A0ABQ7JVB4</accession>
<comment type="caution">
    <text evidence="3">The sequence shown here is derived from an EMBL/GenBank/DDBJ whole genome shotgun (WGS) entry which is preliminary data.</text>
</comment>
<feature type="transmembrane region" description="Helical" evidence="2">
    <location>
        <begin position="1062"/>
        <end position="1085"/>
    </location>
</feature>
<feature type="compositionally biased region" description="Polar residues" evidence="1">
    <location>
        <begin position="329"/>
        <end position="342"/>
    </location>
</feature>
<evidence type="ECO:0000256" key="2">
    <source>
        <dbReference type="SAM" id="Phobius"/>
    </source>
</evidence>
<keyword evidence="2" id="KW-0812">Transmembrane</keyword>
<dbReference type="Proteomes" id="UP001194696">
    <property type="component" value="Unassembled WGS sequence"/>
</dbReference>
<evidence type="ECO:0000313" key="4">
    <source>
        <dbReference type="Proteomes" id="UP001194696"/>
    </source>
</evidence>
<feature type="region of interest" description="Disordered" evidence="1">
    <location>
        <begin position="942"/>
        <end position="997"/>
    </location>
</feature>
<feature type="region of interest" description="Disordered" evidence="1">
    <location>
        <begin position="1164"/>
        <end position="1205"/>
    </location>
</feature>
<feature type="compositionally biased region" description="Basic and acidic residues" evidence="1">
    <location>
        <begin position="489"/>
        <end position="501"/>
    </location>
</feature>
<sequence length="1225" mass="134317">MLGQEHPPVPRATNATNTRFSYHADNFDSVSSSSGARTTNTTTARKRVTQHSFPSSGSQHQHQQAYSKPQKQATGGDHARHRSASVASTTTTSTKLLPSPETVLAKEKEFMANTRILAMSNLIDSFASSPHSKHGFYGKQLKIIGTVNPFSSSSFTATTTPSTGSELDVTVKVHIIDNTWTTCPLLPPSTILHRWNVTYLNSSGENEYSQEDFGPDFGPSKDEKDASWVQTTADRIETLSPASSPTFDSRPKRPFSVASASSFTAQTRAPVTHVAVISNALCFVANKAGDYLVHLSIHVPFVVGSNNIIHLSQIPKCRSNFLKLEVLQPSSTEQDDTTSTLEATGIGNKSPGLYRSEAERAADGYDFNVHPPIMSLDEAHLNPDSDEDAQFWLEVQEQLVGHDEFVGKLVSDDGHQDPPTTESGDKADNQLSEERGRPFEVAGCFAPSSSLHVSWMSRSATDFVQDVEQDMTIRIMGMPDQKQPSSLLQDRRRKDPAEIHAQDTVNLSDEPAEEEYDHLEMDDSDLIIAVEDTITVKIQKLGWKQPFMDTTISFKDSSSEHGLSSDITLLDLSGDAVQDWEALPMVAQDAMAELEEDHSIEKDTADDTFKEPTQTFRVWFFAGTEGTTVVNMRFQACQAVNVGYGKNIVCHTPKVRIAGASADKGRIHVYTNNDLMIRGVSPHLVDETFVDCHSPLEESASTVRYPNERHFQYQTMDYCLAVTAQRYQALARIARIERVRVEIGLSAQQQPGFARAVLSNVVLPQQDDPYLRLYQLDGAEIWSVLVDGYPCSKSIQLQDQKLSGQRTVLIPLPEESVIDNEAMHQVEISYGFNSFDLLEEALGEETASSAMRLVVPGFSLPVGEYIVVASLPKLPQDMDYEDPTGDFEVMTTQGQPGQRRTITYGAYMTLGRPKLSFRTVKISSSLPTTNSTLNDTAVSAQLDSTVDPSEQQQQQGGTTVHDPQQPPPVAGSVIVQQVHQRHPQQPPEPQNPHAEQGLDGEILPVLGNRVQDGTLCTTSGHGSNLAPQIGAPALQSGTPTGKGSYSLEFLTVQHVYGMVRSWWKHVMVVIGALLLVIMIINVAAFQETGSTSLDLVTMPAWSRPFVIMRRYWTSDSRTSSSSSSASSSSPGSQDTWDSWDRGFEDMAEEVDAAEKTAAVTTTIKQADPQTTVDASHTRDLEILPRAGPKKLDDDGDGGDGGIQKPKGLMKFIQTLKNIVQGLKAI</sequence>
<reference evidence="3 4" key="1">
    <citation type="journal article" date="2020" name="Fungal Divers.">
        <title>Resolving the Mortierellaceae phylogeny through synthesis of multi-gene phylogenetics and phylogenomics.</title>
        <authorList>
            <person name="Vandepol N."/>
            <person name="Liber J."/>
            <person name="Desiro A."/>
            <person name="Na H."/>
            <person name="Kennedy M."/>
            <person name="Barry K."/>
            <person name="Grigoriev I.V."/>
            <person name="Miller A.N."/>
            <person name="O'Donnell K."/>
            <person name="Stajich J.E."/>
            <person name="Bonito G."/>
        </authorList>
    </citation>
    <scope>NUCLEOTIDE SEQUENCE [LARGE SCALE GENOMIC DNA]</scope>
    <source>
        <strain evidence="3 4">AD045</strain>
    </source>
</reference>
<feature type="compositionally biased region" description="Low complexity" evidence="1">
    <location>
        <begin position="84"/>
        <end position="94"/>
    </location>
</feature>
<feature type="region of interest" description="Disordered" evidence="1">
    <location>
        <begin position="25"/>
        <end position="100"/>
    </location>
</feature>
<keyword evidence="2" id="KW-0472">Membrane</keyword>
<dbReference type="EMBL" id="JAAAIM010000672">
    <property type="protein sequence ID" value="KAG0285378.1"/>
    <property type="molecule type" value="Genomic_DNA"/>
</dbReference>
<feature type="region of interest" description="Disordered" evidence="1">
    <location>
        <begin position="477"/>
        <end position="504"/>
    </location>
</feature>
<feature type="region of interest" description="Disordered" evidence="1">
    <location>
        <begin position="1116"/>
        <end position="1139"/>
    </location>
</feature>
<evidence type="ECO:0000313" key="3">
    <source>
        <dbReference type="EMBL" id="KAG0285378.1"/>
    </source>
</evidence>
<feature type="region of interest" description="Disordered" evidence="1">
    <location>
        <begin position="409"/>
        <end position="430"/>
    </location>
</feature>